<dbReference type="Pfam" id="PF02698">
    <property type="entry name" value="DUF218"/>
    <property type="match status" value="1"/>
</dbReference>
<keyword evidence="2" id="KW-0812">Transmembrane</keyword>
<dbReference type="GeneID" id="92773006"/>
<dbReference type="InterPro" id="IPR051599">
    <property type="entry name" value="Cell_Envelope_Assoc"/>
</dbReference>
<name>A0A1B9TVF2_AGRTU</name>
<dbReference type="PANTHER" id="PTHR30336">
    <property type="entry name" value="INNER MEMBRANE PROTEIN, PROBABLE PERMEASE"/>
    <property type="match status" value="1"/>
</dbReference>
<protein>
    <submittedName>
        <fullName evidence="4">YdcF family protein</fullName>
    </submittedName>
</protein>
<evidence type="ECO:0000313" key="4">
    <source>
        <dbReference type="EMBL" id="NTC28135.1"/>
    </source>
</evidence>
<organism evidence="4 8">
    <name type="scientific">Agrobacterium tumefaciens</name>
    <dbReference type="NCBI Taxonomy" id="358"/>
    <lineage>
        <taxon>Bacteria</taxon>
        <taxon>Pseudomonadati</taxon>
        <taxon>Pseudomonadota</taxon>
        <taxon>Alphaproteobacteria</taxon>
        <taxon>Hyphomicrobiales</taxon>
        <taxon>Rhizobiaceae</taxon>
        <taxon>Rhizobium/Agrobacterium group</taxon>
        <taxon>Agrobacterium</taxon>
        <taxon>Agrobacterium tumefaciens complex</taxon>
    </lineage>
</organism>
<keyword evidence="2" id="KW-1133">Transmembrane helix</keyword>
<feature type="domain" description="DUF218" evidence="3">
    <location>
        <begin position="70"/>
        <end position="209"/>
    </location>
</feature>
<feature type="region of interest" description="Disordered" evidence="1">
    <location>
        <begin position="1"/>
        <end position="20"/>
    </location>
</feature>
<keyword evidence="2" id="KW-0472">Membrane</keyword>
<evidence type="ECO:0000256" key="1">
    <source>
        <dbReference type="SAM" id="MobiDB-lite"/>
    </source>
</evidence>
<dbReference type="OrthoDB" id="9812311at2"/>
<sequence length="245" mass="26907">MFVSRTDHDQEQTTTRQAKKGLLSRRSRLRRFIRGLILLCVITLGAFSGGFLWFADSVASMRPPEGAKGDAIIVLTGGYQRIEQAVGLLRDGVGKRLLISGVNPATTRTQIRKMTQGSSDMFSCCVDMGYKAIDTIGNANEAASWIRDHGYSSIVVVTNNYHMHRSLHELHNASPQTQFIAYPVISADLARTNWFAEPDVVRTMLYEYMKFVIAAGRDLTGLGKGDGLRKAGADHPTIKAATSSP</sequence>
<reference evidence="6" key="3">
    <citation type="submission" date="2020-02" db="EMBL/GenBank/DDBJ databases">
        <title>Unexpected conservation and global transmission of agrobacterial virulence plasmids.</title>
        <authorList>
            <person name="Weisberg A.J."/>
            <person name="Davis E.W. II"/>
            <person name="Tabima J.R."/>
            <person name="Belcher M.S."/>
            <person name="Miller M."/>
            <person name="Kuo C.-H."/>
            <person name="Loper J.E."/>
            <person name="Grunwald N.J."/>
            <person name="Putnam M.L."/>
            <person name="Chang J.H."/>
        </authorList>
    </citation>
    <scope>NUCLEOTIDE SEQUENCE</scope>
    <source>
        <strain evidence="6">Q15/94</strain>
    </source>
</reference>
<dbReference type="GO" id="GO:0005886">
    <property type="term" value="C:plasma membrane"/>
    <property type="evidence" value="ECO:0007669"/>
    <property type="project" value="TreeGrafter"/>
</dbReference>
<feature type="transmembrane region" description="Helical" evidence="2">
    <location>
        <begin position="32"/>
        <end position="55"/>
    </location>
</feature>
<proteinExistence type="predicted"/>
<dbReference type="Proteomes" id="UP000663946">
    <property type="component" value="Chromosome 2"/>
</dbReference>
<dbReference type="InterPro" id="IPR003848">
    <property type="entry name" value="DUF218"/>
</dbReference>
<evidence type="ECO:0000259" key="3">
    <source>
        <dbReference type="Pfam" id="PF02698"/>
    </source>
</evidence>
<dbReference type="EMBL" id="JAAMAY010000014">
    <property type="protein sequence ID" value="NTC28135.1"/>
    <property type="molecule type" value="Genomic_DNA"/>
</dbReference>
<dbReference type="PANTHER" id="PTHR30336:SF4">
    <property type="entry name" value="ENVELOPE BIOGENESIS FACTOR ELYC"/>
    <property type="match status" value="1"/>
</dbReference>
<evidence type="ECO:0000313" key="6">
    <source>
        <dbReference type="EMBL" id="QTG15603.1"/>
    </source>
</evidence>
<evidence type="ECO:0000313" key="7">
    <source>
        <dbReference type="Proteomes" id="UP000093451"/>
    </source>
</evidence>
<dbReference type="RefSeq" id="WP_003511336.1">
    <property type="nucleotide sequence ID" value="NC_015508.1"/>
</dbReference>
<feature type="compositionally biased region" description="Basic and acidic residues" evidence="1">
    <location>
        <begin position="1"/>
        <end position="11"/>
    </location>
</feature>
<accession>A0A1B9TVF2</accession>
<dbReference type="GO" id="GO:0043164">
    <property type="term" value="P:Gram-negative-bacterium-type cell wall biogenesis"/>
    <property type="evidence" value="ECO:0007669"/>
    <property type="project" value="TreeGrafter"/>
</dbReference>
<dbReference type="EMBL" id="CP049217">
    <property type="protein sequence ID" value="QTG15603.1"/>
    <property type="molecule type" value="Genomic_DNA"/>
</dbReference>
<dbReference type="Proteomes" id="UP000093451">
    <property type="component" value="Unassembled WGS sequence"/>
</dbReference>
<evidence type="ECO:0000313" key="5">
    <source>
        <dbReference type="EMBL" id="OCJ37871.1"/>
    </source>
</evidence>
<evidence type="ECO:0000256" key="2">
    <source>
        <dbReference type="SAM" id="Phobius"/>
    </source>
</evidence>
<feature type="region of interest" description="Disordered" evidence="1">
    <location>
        <begin position="226"/>
        <end position="245"/>
    </location>
</feature>
<reference evidence="5 7" key="1">
    <citation type="journal article" date="2016" name="PeerJ">
        <title>Gall-ID: tools for genotyping gall-causing phytopathogenic bacteria.</title>
        <authorList>
            <person name="Davis E.W.II."/>
            <person name="Weisberg A.J."/>
            <person name="Tabima J.F."/>
            <person name="Grunwald N.J."/>
            <person name="Chang J.H."/>
        </authorList>
    </citation>
    <scope>NUCLEOTIDE SEQUENCE [LARGE SCALE GENOMIC DNA]</scope>
    <source>
        <strain evidence="5 7">N2/73</strain>
    </source>
</reference>
<dbReference type="GO" id="GO:0000270">
    <property type="term" value="P:peptidoglycan metabolic process"/>
    <property type="evidence" value="ECO:0007669"/>
    <property type="project" value="TreeGrafter"/>
</dbReference>
<gene>
    <name evidence="5" type="ORF">A6U91_06625</name>
    <name evidence="4" type="ORF">G6M46_08210</name>
    <name evidence="6" type="ORF">G6M86_20360</name>
</gene>
<dbReference type="AlphaFoldDB" id="A0A1B9TVF2"/>
<evidence type="ECO:0000313" key="8">
    <source>
        <dbReference type="Proteomes" id="UP000702952"/>
    </source>
</evidence>
<dbReference type="CDD" id="cd06259">
    <property type="entry name" value="YdcF-like"/>
    <property type="match status" value="1"/>
</dbReference>
<reference evidence="4" key="2">
    <citation type="journal article" date="2020" name="Science">
        <title>Unexpected conservation and global transmission of agrobacterial virulence plasmids.</title>
        <authorList>
            <person name="Weisberg A.J."/>
            <person name="Davis E.W. 2nd"/>
            <person name="Tabima J."/>
            <person name="Belcher M.S."/>
            <person name="Miller M."/>
            <person name="Kuo C.H."/>
            <person name="Loper J.E."/>
            <person name="Grunwald N.J."/>
            <person name="Putnam M.L."/>
            <person name="Chang J.H."/>
        </authorList>
    </citation>
    <scope>NUCLEOTIDE SEQUENCE</scope>
    <source>
        <strain evidence="4">17-1853-1a</strain>
    </source>
</reference>
<dbReference type="EMBL" id="LXKT01000013">
    <property type="protein sequence ID" value="OCJ37871.1"/>
    <property type="molecule type" value="Genomic_DNA"/>
</dbReference>
<feature type="compositionally biased region" description="Basic and acidic residues" evidence="1">
    <location>
        <begin position="226"/>
        <end position="237"/>
    </location>
</feature>
<dbReference type="Proteomes" id="UP000702952">
    <property type="component" value="Unassembled WGS sequence"/>
</dbReference>